<dbReference type="FunFam" id="2.60.34.10:FF:000014">
    <property type="entry name" value="Chaperone protein DnaK HSP70"/>
    <property type="match status" value="1"/>
</dbReference>
<dbReference type="InterPro" id="IPR018181">
    <property type="entry name" value="Heat_shock_70_CS"/>
</dbReference>
<name>A0A2H0CVK2_9BACT</name>
<evidence type="ECO:0000313" key="10">
    <source>
        <dbReference type="EMBL" id="PIP73886.1"/>
    </source>
</evidence>
<proteinExistence type="evidence at transcript level"/>
<comment type="caution">
    <text evidence="10">The sequence shown here is derived from an EMBL/GenBank/DDBJ whole genome shotgun (WGS) entry which is preliminary data.</text>
</comment>
<dbReference type="PANTHER" id="PTHR19375">
    <property type="entry name" value="HEAT SHOCK PROTEIN 70KDA"/>
    <property type="match status" value="1"/>
</dbReference>
<feature type="compositionally biased region" description="Basic and acidic residues" evidence="9">
    <location>
        <begin position="628"/>
        <end position="652"/>
    </location>
</feature>
<dbReference type="InterPro" id="IPR043129">
    <property type="entry name" value="ATPase_NBD"/>
</dbReference>
<reference evidence="10 11" key="1">
    <citation type="submission" date="2017-09" db="EMBL/GenBank/DDBJ databases">
        <title>Depth-based differentiation of microbial function through sediment-hosted aquifers and enrichment of novel symbionts in the deep terrestrial subsurface.</title>
        <authorList>
            <person name="Probst A.J."/>
            <person name="Ladd B."/>
            <person name="Jarett J.K."/>
            <person name="Geller-Mcgrath D.E."/>
            <person name="Sieber C.M."/>
            <person name="Emerson J.B."/>
            <person name="Anantharaman K."/>
            <person name="Thomas B.C."/>
            <person name="Malmstrom R."/>
            <person name="Stieglmeier M."/>
            <person name="Klingl A."/>
            <person name="Woyke T."/>
            <person name="Ryan C.M."/>
            <person name="Banfield J.F."/>
        </authorList>
    </citation>
    <scope>NUCLEOTIDE SEQUENCE [LARGE SCALE GENOMIC DNA]</scope>
    <source>
        <strain evidence="10">CG22_combo_CG10-13_8_21_14_all_47_15</strain>
    </source>
</reference>
<feature type="modified residue" description="Phosphothreonine; by autocatalysis" evidence="7">
    <location>
        <position position="198"/>
    </location>
</feature>
<dbReference type="InterPro" id="IPR029047">
    <property type="entry name" value="HSP70_peptide-bd_sf"/>
</dbReference>
<dbReference type="InterPro" id="IPR029048">
    <property type="entry name" value="HSP70_C_sf"/>
</dbReference>
<accession>A0A2H0CVK2</accession>
<dbReference type="Gene3D" id="3.90.640.10">
    <property type="entry name" value="Actin, Chain A, domain 4"/>
    <property type="match status" value="1"/>
</dbReference>
<comment type="function">
    <text evidence="7">Acts as a chaperone.</text>
</comment>
<dbReference type="Gene3D" id="3.30.420.40">
    <property type="match status" value="2"/>
</dbReference>
<dbReference type="PROSITE" id="PS00297">
    <property type="entry name" value="HSP70_1"/>
    <property type="match status" value="1"/>
</dbReference>
<dbReference type="FunFam" id="3.90.640.10:FF:000003">
    <property type="entry name" value="Molecular chaperone DnaK"/>
    <property type="match status" value="1"/>
</dbReference>
<dbReference type="AlphaFoldDB" id="A0A2H0CVK2"/>
<evidence type="ECO:0000256" key="4">
    <source>
        <dbReference type="ARBA" id="ARBA00022840"/>
    </source>
</evidence>
<dbReference type="Gene3D" id="2.60.34.10">
    <property type="entry name" value="Substrate Binding Domain Of DNAk, Chain A, domain 1"/>
    <property type="match status" value="1"/>
</dbReference>
<keyword evidence="2 7" id="KW-0597">Phosphoprotein</keyword>
<dbReference type="FunFam" id="1.20.1270.10:FF:000001">
    <property type="entry name" value="Molecular chaperone DnaK"/>
    <property type="match status" value="1"/>
</dbReference>
<feature type="region of interest" description="Disordered" evidence="9">
    <location>
        <begin position="595"/>
        <end position="652"/>
    </location>
</feature>
<dbReference type="Proteomes" id="UP000230638">
    <property type="component" value="Unassembled WGS sequence"/>
</dbReference>
<evidence type="ECO:0000256" key="7">
    <source>
        <dbReference type="HAMAP-Rule" id="MF_00332"/>
    </source>
</evidence>
<dbReference type="FunFam" id="3.30.420.40:FF:000004">
    <property type="entry name" value="Molecular chaperone DnaK"/>
    <property type="match status" value="1"/>
</dbReference>
<dbReference type="SUPFAM" id="SSF53067">
    <property type="entry name" value="Actin-like ATPase domain"/>
    <property type="match status" value="2"/>
</dbReference>
<dbReference type="GO" id="GO:0140662">
    <property type="term" value="F:ATP-dependent protein folding chaperone"/>
    <property type="evidence" value="ECO:0007669"/>
    <property type="project" value="InterPro"/>
</dbReference>
<dbReference type="HAMAP" id="MF_00332">
    <property type="entry name" value="DnaK"/>
    <property type="match status" value="1"/>
</dbReference>
<comment type="similarity">
    <text evidence="1 7 8">Belongs to the heat shock protein 70 family.</text>
</comment>
<evidence type="ECO:0000256" key="6">
    <source>
        <dbReference type="ARBA" id="ARBA00023186"/>
    </source>
</evidence>
<evidence type="ECO:0000256" key="9">
    <source>
        <dbReference type="SAM" id="MobiDB-lite"/>
    </source>
</evidence>
<gene>
    <name evidence="7" type="primary">dnaK</name>
    <name evidence="10" type="ORF">COW88_00480</name>
</gene>
<comment type="induction">
    <text evidence="7">By stress conditions e.g. heat shock.</text>
</comment>
<dbReference type="PRINTS" id="PR00301">
    <property type="entry name" value="HEATSHOCK70"/>
</dbReference>
<dbReference type="Pfam" id="PF00012">
    <property type="entry name" value="HSP70"/>
    <property type="match status" value="1"/>
</dbReference>
<dbReference type="Gene3D" id="1.20.1270.10">
    <property type="match status" value="1"/>
</dbReference>
<dbReference type="CDD" id="cd10234">
    <property type="entry name" value="ASKHA_NBD_HSP70_DnaK-like"/>
    <property type="match status" value="1"/>
</dbReference>
<evidence type="ECO:0000313" key="11">
    <source>
        <dbReference type="Proteomes" id="UP000230638"/>
    </source>
</evidence>
<dbReference type="PROSITE" id="PS00329">
    <property type="entry name" value="HSP70_2"/>
    <property type="match status" value="1"/>
</dbReference>
<protein>
    <recommendedName>
        <fullName evidence="7">Chaperone protein DnaK</fullName>
    </recommendedName>
    <alternativeName>
        <fullName evidence="7">HSP70</fullName>
    </alternativeName>
    <alternativeName>
        <fullName evidence="7">Heat shock 70 kDa protein</fullName>
    </alternativeName>
    <alternativeName>
        <fullName evidence="7">Heat shock protein 70</fullName>
    </alternativeName>
</protein>
<organism evidence="10 11">
    <name type="scientific">Candidatus Lloydbacteria bacterium CG22_combo_CG10-13_8_21_14_all_47_15</name>
    <dbReference type="NCBI Taxonomy" id="1974635"/>
    <lineage>
        <taxon>Bacteria</taxon>
        <taxon>Candidatus Lloydiibacteriota</taxon>
    </lineage>
</organism>
<dbReference type="GO" id="GO:0005524">
    <property type="term" value="F:ATP binding"/>
    <property type="evidence" value="ECO:0007669"/>
    <property type="project" value="UniProtKB-UniRule"/>
</dbReference>
<evidence type="ECO:0000256" key="1">
    <source>
        <dbReference type="ARBA" id="ARBA00007381"/>
    </source>
</evidence>
<dbReference type="NCBIfam" id="NF001413">
    <property type="entry name" value="PRK00290.1"/>
    <property type="match status" value="1"/>
</dbReference>
<dbReference type="InterPro" id="IPR012725">
    <property type="entry name" value="Chaperone_DnaK"/>
</dbReference>
<evidence type="ECO:0000256" key="2">
    <source>
        <dbReference type="ARBA" id="ARBA00022553"/>
    </source>
</evidence>
<dbReference type="NCBIfam" id="TIGR02350">
    <property type="entry name" value="prok_dnaK"/>
    <property type="match status" value="1"/>
</dbReference>
<dbReference type="EMBL" id="PCTL01000003">
    <property type="protein sequence ID" value="PIP73886.1"/>
    <property type="molecule type" value="Genomic_DNA"/>
</dbReference>
<keyword evidence="4 7" id="KW-0067">ATP-binding</keyword>
<dbReference type="InterPro" id="IPR013126">
    <property type="entry name" value="Hsp_70_fam"/>
</dbReference>
<keyword evidence="3 7" id="KW-0547">Nucleotide-binding</keyword>
<evidence type="ECO:0000256" key="5">
    <source>
        <dbReference type="ARBA" id="ARBA00023016"/>
    </source>
</evidence>
<sequence length="652" mass="70089">MSKILGIDLGTTNSAMAIVEGGEPKIIENTEGNRTTPSVVALSKGGERIVGLLAKRQAVTNPENTMYGVKRLIGHRFEDAEVQKDKASVPFTIEKGDGAGVKVKMGDAWFRPEEVSAMVLGKLKHDAEERLGEKITEAIITVPAYFNDAQRKATKDAGKIAGLEVKRIINEPTAAALAYGLNKKKNEQIAVYDFGGGTFDVSVLEVGEDVIEVKSTDGDSHMGGEDIDREMVAWIGNEFKKENGVDILKDTLALQRLKEAAEKAKHELSTTTETEINIPFITSGAEGPKHLLIKMSRATLENIARPFIEKSIEITKRAVKNSPFDYKDIDEIILVGGQTRMPAIVSAVKELFGKEPNRSINPDEVVALGAAVQAGILQGDVKDVLLLDVIPLSLGIETMGNVATKLIEKNTTIPVSKSQVFSTAADNQTSVEIHVTQGERPMAADNKSLGRFILDGIPPSSRGLPQIEVSFDVDVNGILSVTAKDKATGKVQSIKIEASSGLSDEDIEKMKKDAEMHADEDRQKKELVDARNLAEQLSYTAEKALNDAEGKIPDEIKNLVQGKIDALKQVKDGDDLAVLKKATEELSTEMQKIGEHMAKAGQGQAGGEAAQNNADNASGSSSGGTEGNIRDAEVEDDNKGDADSKENGEVNQ</sequence>
<evidence type="ECO:0000256" key="8">
    <source>
        <dbReference type="RuleBase" id="RU003322"/>
    </source>
</evidence>
<dbReference type="SUPFAM" id="SSF100920">
    <property type="entry name" value="Heat shock protein 70kD (HSP70), peptide-binding domain"/>
    <property type="match status" value="1"/>
</dbReference>
<evidence type="ECO:0000256" key="3">
    <source>
        <dbReference type="ARBA" id="ARBA00022741"/>
    </source>
</evidence>
<dbReference type="GO" id="GO:0051082">
    <property type="term" value="F:unfolded protein binding"/>
    <property type="evidence" value="ECO:0007669"/>
    <property type="project" value="InterPro"/>
</dbReference>
<feature type="compositionally biased region" description="Low complexity" evidence="9">
    <location>
        <begin position="599"/>
        <end position="620"/>
    </location>
</feature>
<dbReference type="PROSITE" id="PS01036">
    <property type="entry name" value="HSP70_3"/>
    <property type="match status" value="1"/>
</dbReference>
<keyword evidence="6 7" id="KW-0143">Chaperone</keyword>
<keyword evidence="5 7" id="KW-0346">Stress response</keyword>